<dbReference type="Pfam" id="PF03600">
    <property type="entry name" value="CitMHS"/>
    <property type="match status" value="1"/>
</dbReference>
<dbReference type="PANTHER" id="PTHR43269:SF2">
    <property type="entry name" value="SODIUM_PROTON ANTIPORTER 1-RELATED"/>
    <property type="match status" value="1"/>
</dbReference>
<feature type="signal peptide" evidence="12">
    <location>
        <begin position="1"/>
        <end position="33"/>
    </location>
</feature>
<dbReference type="Proteomes" id="UP000321272">
    <property type="component" value="Chromosome"/>
</dbReference>
<dbReference type="OrthoDB" id="9772058at2"/>
<comment type="similarity">
    <text evidence="10">Belongs to the NhaD Na(+)/H(+) (TC 2.A.62) antiporter family.</text>
</comment>
<dbReference type="PANTHER" id="PTHR43269">
    <property type="entry name" value="SODIUM/PROTON ANTIPORTER 1-RELATED"/>
    <property type="match status" value="1"/>
</dbReference>
<feature type="transmembrane region" description="Helical" evidence="11">
    <location>
        <begin position="230"/>
        <end position="249"/>
    </location>
</feature>
<feature type="domain" description="Citrate transporter-like" evidence="13">
    <location>
        <begin position="71"/>
        <end position="432"/>
    </location>
</feature>
<dbReference type="InterPro" id="IPR004680">
    <property type="entry name" value="Cit_transptr-like_dom"/>
</dbReference>
<keyword evidence="7" id="KW-0406">Ion transport</keyword>
<evidence type="ECO:0000256" key="1">
    <source>
        <dbReference type="ARBA" id="ARBA00004141"/>
    </source>
</evidence>
<evidence type="ECO:0000256" key="12">
    <source>
        <dbReference type="SAM" id="SignalP"/>
    </source>
</evidence>
<evidence type="ECO:0000256" key="2">
    <source>
        <dbReference type="ARBA" id="ARBA00022448"/>
    </source>
</evidence>
<protein>
    <submittedName>
        <fullName evidence="14">Sodium:proton antiporter</fullName>
    </submittedName>
</protein>
<feature type="transmembrane region" description="Helical" evidence="11">
    <location>
        <begin position="294"/>
        <end position="311"/>
    </location>
</feature>
<feature type="transmembrane region" description="Helical" evidence="11">
    <location>
        <begin position="74"/>
        <end position="94"/>
    </location>
</feature>
<feature type="transmembrane region" description="Helical" evidence="11">
    <location>
        <begin position="389"/>
        <end position="412"/>
    </location>
</feature>
<dbReference type="EMBL" id="CP042382">
    <property type="protein sequence ID" value="QEA37740.1"/>
    <property type="molecule type" value="Genomic_DNA"/>
</dbReference>
<keyword evidence="3" id="KW-0050">Antiport</keyword>
<dbReference type="GO" id="GO:0016020">
    <property type="term" value="C:membrane"/>
    <property type="evidence" value="ECO:0007669"/>
    <property type="project" value="UniProtKB-SubCell"/>
</dbReference>
<keyword evidence="8 11" id="KW-0472">Membrane</keyword>
<keyword evidence="15" id="KW-1185">Reference proteome</keyword>
<keyword evidence="12" id="KW-0732">Signal</keyword>
<keyword evidence="4 11" id="KW-0812">Transmembrane</keyword>
<evidence type="ECO:0000256" key="7">
    <source>
        <dbReference type="ARBA" id="ARBA00023065"/>
    </source>
</evidence>
<evidence type="ECO:0000256" key="6">
    <source>
        <dbReference type="ARBA" id="ARBA00023053"/>
    </source>
</evidence>
<feature type="transmembrane region" description="Helical" evidence="11">
    <location>
        <begin position="464"/>
        <end position="482"/>
    </location>
</feature>
<dbReference type="NCBIfam" id="NF038006">
    <property type="entry name" value="NhaD_1"/>
    <property type="match status" value="1"/>
</dbReference>
<feature type="transmembrane region" description="Helical" evidence="11">
    <location>
        <begin position="424"/>
        <end position="444"/>
    </location>
</feature>
<dbReference type="InterPro" id="IPR045016">
    <property type="entry name" value="NhaD-like"/>
</dbReference>
<evidence type="ECO:0000259" key="13">
    <source>
        <dbReference type="Pfam" id="PF03600"/>
    </source>
</evidence>
<feature type="chain" id="PRO_5023005240" evidence="12">
    <location>
        <begin position="34"/>
        <end position="491"/>
    </location>
</feature>
<dbReference type="GO" id="GO:0006814">
    <property type="term" value="P:sodium ion transport"/>
    <property type="evidence" value="ECO:0007669"/>
    <property type="project" value="UniProtKB-KW"/>
</dbReference>
<dbReference type="GO" id="GO:0015297">
    <property type="term" value="F:antiporter activity"/>
    <property type="evidence" value="ECO:0007669"/>
    <property type="project" value="UniProtKB-KW"/>
</dbReference>
<evidence type="ECO:0000256" key="10">
    <source>
        <dbReference type="ARBA" id="ARBA00025753"/>
    </source>
</evidence>
<evidence type="ECO:0000256" key="9">
    <source>
        <dbReference type="ARBA" id="ARBA00023201"/>
    </source>
</evidence>
<keyword evidence="5 11" id="KW-1133">Transmembrane helix</keyword>
<name>A0A5B8SSF8_9GAMM</name>
<dbReference type="AlphaFoldDB" id="A0A5B8SSF8"/>
<comment type="subcellular location">
    <subcellularLocation>
        <location evidence="1">Membrane</location>
        <topology evidence="1">Multi-pass membrane protein</topology>
    </subcellularLocation>
</comment>
<evidence type="ECO:0000256" key="8">
    <source>
        <dbReference type="ARBA" id="ARBA00023136"/>
    </source>
</evidence>
<evidence type="ECO:0000256" key="3">
    <source>
        <dbReference type="ARBA" id="ARBA00022449"/>
    </source>
</evidence>
<evidence type="ECO:0000256" key="11">
    <source>
        <dbReference type="SAM" id="Phobius"/>
    </source>
</evidence>
<keyword evidence="2" id="KW-0813">Transport</keyword>
<sequence length="491" mass="54211">MKNLHFIFNPPPRVFVCLCLFMAAFVFSTSAFAITGELDLTGSLVGGICVGIFIIAYLLVMGEEKLHMRKSKPVLVAAGIIWGLIGWVYVNAGLPDAAEEAFSETLLEYTELMLFLLVAMTYINAMEERRVFDALRAWIVKKGFSYRSLFWITGLLAFVISPVADNLTTALLMCAVVTKVAEGDKKFINLCAINIVIAANAGGAFSPFGDITTLMVWQAGIVEFHEFFELFVPSLVNYLIPAIAMSFFIQNRQPDALREEVELKRGAFRIIGLFLLTVATAVACHIFLHLPPVLGMMTGLGYLQFFGYYLRRSLPRSLARKRTRYLQRGDQKKLERLGSVVPFDVFSRVARSEWDTLLFFYGVVMCVGGLGFLGYLASLSDLLYTQWDATWANVILGLVSAVVDNIPVMFAVLTMQPDMSHGHWLLITLTAGVGGSLLSIGSAAGVALMGQARGYYTFMGHLKWAPVILLGYIASVLMHLWLNAASFTLSG</sequence>
<evidence type="ECO:0000313" key="15">
    <source>
        <dbReference type="Proteomes" id="UP000321272"/>
    </source>
</evidence>
<reference evidence="14 15" key="1">
    <citation type="submission" date="2019-06" db="EMBL/GenBank/DDBJ databases">
        <title>Genome analyses of bacteria isolated from kimchi.</title>
        <authorList>
            <person name="Lee S."/>
            <person name="Ahn S."/>
            <person name="Roh S."/>
        </authorList>
    </citation>
    <scope>NUCLEOTIDE SEQUENCE [LARGE SCALE GENOMIC DNA]</scope>
    <source>
        <strain evidence="14 15">CBA4606</strain>
    </source>
</reference>
<feature type="transmembrane region" description="Helical" evidence="11">
    <location>
        <begin position="43"/>
        <end position="62"/>
    </location>
</feature>
<evidence type="ECO:0000256" key="4">
    <source>
        <dbReference type="ARBA" id="ARBA00022692"/>
    </source>
</evidence>
<evidence type="ECO:0000256" key="5">
    <source>
        <dbReference type="ARBA" id="ARBA00022989"/>
    </source>
</evidence>
<feature type="transmembrane region" description="Helical" evidence="11">
    <location>
        <begin position="270"/>
        <end position="288"/>
    </location>
</feature>
<dbReference type="KEGG" id="paur:FGL86_00755"/>
<evidence type="ECO:0000313" key="14">
    <source>
        <dbReference type="EMBL" id="QEA37740.1"/>
    </source>
</evidence>
<accession>A0A5B8SSF8</accession>
<feature type="transmembrane region" description="Helical" evidence="11">
    <location>
        <begin position="357"/>
        <end position="377"/>
    </location>
</feature>
<keyword evidence="9" id="KW-0739">Sodium transport</keyword>
<organism evidence="14 15">
    <name type="scientific">Pistricoccus aurantiacus</name>
    <dbReference type="NCBI Taxonomy" id="1883414"/>
    <lineage>
        <taxon>Bacteria</taxon>
        <taxon>Pseudomonadati</taxon>
        <taxon>Pseudomonadota</taxon>
        <taxon>Gammaproteobacteria</taxon>
        <taxon>Oceanospirillales</taxon>
        <taxon>Halomonadaceae</taxon>
        <taxon>Pistricoccus</taxon>
    </lineage>
</organism>
<proteinExistence type="inferred from homology"/>
<gene>
    <name evidence="14" type="ORF">FGL86_00755</name>
</gene>
<keyword evidence="6" id="KW-0915">Sodium</keyword>